<dbReference type="PATRIC" id="fig|1122207.3.peg.384"/>
<dbReference type="CDD" id="cd07129">
    <property type="entry name" value="ALDH_KGSADH"/>
    <property type="match status" value="1"/>
</dbReference>
<feature type="compositionally biased region" description="Polar residues" evidence="2">
    <location>
        <begin position="19"/>
        <end position="34"/>
    </location>
</feature>
<dbReference type="GO" id="GO:0016620">
    <property type="term" value="F:oxidoreductase activity, acting on the aldehyde or oxo group of donors, NAD or NADP as acceptor"/>
    <property type="evidence" value="ECO:0007669"/>
    <property type="project" value="InterPro"/>
</dbReference>
<dbReference type="OrthoDB" id="9770537at2"/>
<dbReference type="EMBL" id="JAMB01000001">
    <property type="protein sequence ID" value="ETX12363.1"/>
    <property type="molecule type" value="Genomic_DNA"/>
</dbReference>
<evidence type="ECO:0000259" key="3">
    <source>
        <dbReference type="Pfam" id="PF00171"/>
    </source>
</evidence>
<organism evidence="4 5">
    <name type="scientific">Marinomonas ushuaiensis DSM 15871</name>
    <dbReference type="NCBI Taxonomy" id="1122207"/>
    <lineage>
        <taxon>Bacteria</taxon>
        <taxon>Pseudomonadati</taxon>
        <taxon>Pseudomonadota</taxon>
        <taxon>Gammaproteobacteria</taxon>
        <taxon>Oceanospirillales</taxon>
        <taxon>Oceanospirillaceae</taxon>
        <taxon>Marinomonas</taxon>
    </lineage>
</organism>
<keyword evidence="5" id="KW-1185">Reference proteome</keyword>
<proteinExistence type="predicted"/>
<dbReference type="STRING" id="1122207.MUS1_01855"/>
<comment type="caution">
    <text evidence="4">The sequence shown here is derived from an EMBL/GenBank/DDBJ whole genome shotgun (WGS) entry which is preliminary data.</text>
</comment>
<dbReference type="InterPro" id="IPR050740">
    <property type="entry name" value="Aldehyde_DH_Superfamily"/>
</dbReference>
<dbReference type="Gene3D" id="3.40.605.10">
    <property type="entry name" value="Aldehyde Dehydrogenase, Chain A, domain 1"/>
    <property type="match status" value="1"/>
</dbReference>
<evidence type="ECO:0000313" key="4">
    <source>
        <dbReference type="EMBL" id="ETX12363.1"/>
    </source>
</evidence>
<dbReference type="PANTHER" id="PTHR43353:SF3">
    <property type="entry name" value="ALDEHYDE DEHYDROGENASE-RELATED"/>
    <property type="match status" value="1"/>
</dbReference>
<dbReference type="SUPFAM" id="SSF53720">
    <property type="entry name" value="ALDH-like"/>
    <property type="match status" value="1"/>
</dbReference>
<feature type="domain" description="Aldehyde dehydrogenase" evidence="3">
    <location>
        <begin position="13"/>
        <end position="432"/>
    </location>
</feature>
<feature type="region of interest" description="Disordered" evidence="2">
    <location>
        <begin position="19"/>
        <end position="39"/>
    </location>
</feature>
<dbReference type="eggNOG" id="COG1012">
    <property type="taxonomic scope" value="Bacteria"/>
</dbReference>
<dbReference type="AlphaFoldDB" id="X7EB87"/>
<keyword evidence="1" id="KW-0560">Oxidoreductase</keyword>
<protein>
    <submittedName>
        <fullName evidence="4">2,5-dioxovalerate dehydrogenase</fullName>
    </submittedName>
</protein>
<dbReference type="Proteomes" id="UP000054058">
    <property type="component" value="Unassembled WGS sequence"/>
</dbReference>
<dbReference type="InterPro" id="IPR016161">
    <property type="entry name" value="Ald_DH/histidinol_DH"/>
</dbReference>
<dbReference type="InterPro" id="IPR044151">
    <property type="entry name" value="ALDH_KGSADH"/>
</dbReference>
<accession>X7EB87</accession>
<dbReference type="PANTHER" id="PTHR43353">
    <property type="entry name" value="SUCCINATE-SEMIALDEHYDE DEHYDROGENASE, MITOCHONDRIAL"/>
    <property type="match status" value="1"/>
</dbReference>
<name>X7EB87_9GAMM</name>
<dbReference type="RefSeq" id="WP_036158262.1">
    <property type="nucleotide sequence ID" value="NZ_JAMB01000001.1"/>
</dbReference>
<dbReference type="InterPro" id="IPR015590">
    <property type="entry name" value="Aldehyde_DH_dom"/>
</dbReference>
<dbReference type="Pfam" id="PF00171">
    <property type="entry name" value="Aldedh"/>
    <property type="match status" value="1"/>
</dbReference>
<evidence type="ECO:0000313" key="5">
    <source>
        <dbReference type="Proteomes" id="UP000054058"/>
    </source>
</evidence>
<dbReference type="InterPro" id="IPR016163">
    <property type="entry name" value="Ald_DH_C"/>
</dbReference>
<dbReference type="Gene3D" id="3.40.309.10">
    <property type="entry name" value="Aldehyde Dehydrogenase, Chain A, domain 2"/>
    <property type="match status" value="1"/>
</dbReference>
<evidence type="ECO:0000256" key="2">
    <source>
        <dbReference type="SAM" id="MobiDB-lite"/>
    </source>
</evidence>
<dbReference type="InterPro" id="IPR016162">
    <property type="entry name" value="Ald_DH_N"/>
</dbReference>
<reference evidence="4" key="1">
    <citation type="submission" date="2014-01" db="EMBL/GenBank/DDBJ databases">
        <title>Marinomonas ushuaiensis DSM 15871 Genome Sequencing.</title>
        <authorList>
            <person name="Lai Q."/>
            <person name="Shao Z.S."/>
        </authorList>
    </citation>
    <scope>NUCLEOTIDE SEQUENCE [LARGE SCALE GENOMIC DNA]</scope>
    <source>
        <strain evidence="4">DSM 15871</strain>
    </source>
</reference>
<sequence>MNISGKILIASEWLQGEGNNFNASNPSNGQQSSETFSNASTAQAQAATLAASQAFDIYSQYSDQKKATFLRTIGIELEKVRSAIVQRATWETALPESRINGELGRTIGQLNMFAQLLEDGDWKRPVIDLAQPDRQPLPKPDIRLTQVPLGPVVVFSASNFPLAFSVAGGDTASALAAGCPVIVKNHNAHPGTSEIVASAIVAAIKQCGIPSGVFSMLHGDGRIIGAGLVTDPKVKAVGFTGSITGGRALYNLAVGRPEPIPFYGELGSTNPVFLLPKSLDANAEEIASSFIGALMMGVGQFCTSPGILIAIKGQSLNRLLASLAEKTPALNAASMLTAGICKSYQQSCLTREAMPSLTKIASGESADSKASQAQVNLFSVDAVDYLKQTELEEEVFGPSTLVVCCEDSDQLLAVAKSLGGHLTAALFSEEADQDLASQLLPVLQQRVGRILFDGYGTGVELSSAMSHGGPYPSSTASQTTSVGTRSIERFIRPVCYQNTPDALLPIELKNANPDSVMRLVNNKWSTDAIS</sequence>
<evidence type="ECO:0000256" key="1">
    <source>
        <dbReference type="ARBA" id="ARBA00023002"/>
    </source>
</evidence>
<gene>
    <name evidence="4" type="ORF">MUS1_01855</name>
</gene>